<dbReference type="EMBL" id="AP014960">
    <property type="protein sequence ID" value="BAS89205.1"/>
    <property type="molecule type" value="Genomic_DNA"/>
</dbReference>
<accession>A0A0P0WAI3</accession>
<dbReference type="AlphaFoldDB" id="A0A0P0WAI3"/>
<reference evidence="1 2" key="2">
    <citation type="journal article" date="2013" name="Plant Cell Physiol.">
        <title>Rice Annotation Project Database (RAP-DB): an integrative and interactive database for rice genomics.</title>
        <authorList>
            <person name="Sakai H."/>
            <person name="Lee S.S."/>
            <person name="Tanaka T."/>
            <person name="Numa H."/>
            <person name="Kim J."/>
            <person name="Kawahara Y."/>
            <person name="Wakimoto H."/>
            <person name="Yang C.C."/>
            <person name="Iwamoto M."/>
            <person name="Abe T."/>
            <person name="Yamada Y."/>
            <person name="Muto A."/>
            <person name="Inokuchi H."/>
            <person name="Ikemura T."/>
            <person name="Matsumoto T."/>
            <person name="Sasaki T."/>
            <person name="Itoh T."/>
        </authorList>
    </citation>
    <scope>NUCLEOTIDE SEQUENCE [LARGE SCALE GENOMIC DNA]</scope>
    <source>
        <strain evidence="2">cv. Nipponbare</strain>
    </source>
</reference>
<name>A0A0P0WAI3_ORYSJ</name>
<dbReference type="Proteomes" id="UP000059680">
    <property type="component" value="Chromosome 4"/>
</dbReference>
<reference evidence="1 2" key="3">
    <citation type="journal article" date="2013" name="Rice">
        <title>Improvement of the Oryza sativa Nipponbare reference genome using next generation sequence and optical map data.</title>
        <authorList>
            <person name="Kawahara Y."/>
            <person name="de la Bastide M."/>
            <person name="Hamilton J.P."/>
            <person name="Kanamori H."/>
            <person name="McCombie W.R."/>
            <person name="Ouyang S."/>
            <person name="Schwartz D.C."/>
            <person name="Tanaka T."/>
            <person name="Wu J."/>
            <person name="Zhou S."/>
            <person name="Childs K.L."/>
            <person name="Davidson R.M."/>
            <person name="Lin H."/>
            <person name="Quesada-Ocampo L."/>
            <person name="Vaillancourt B."/>
            <person name="Sakai H."/>
            <person name="Lee S.S."/>
            <person name="Kim J."/>
            <person name="Numa H."/>
            <person name="Itoh T."/>
            <person name="Buell C.R."/>
            <person name="Matsumoto T."/>
        </authorList>
    </citation>
    <scope>NUCLEOTIDE SEQUENCE [LARGE SCALE GENOMIC DNA]</scope>
    <source>
        <strain evidence="2">cv. Nipponbare</strain>
    </source>
</reference>
<gene>
    <name evidence="1" type="ordered locus">Os04g0422401</name>
    <name evidence="1" type="ORF">OSNPB_040422401</name>
</gene>
<protein>
    <submittedName>
        <fullName evidence="1">Os04g0422401 protein</fullName>
    </submittedName>
</protein>
<dbReference type="PaxDb" id="39947-A0A0P0WAI3"/>
<evidence type="ECO:0000313" key="2">
    <source>
        <dbReference type="Proteomes" id="UP000059680"/>
    </source>
</evidence>
<organism evidence="1 2">
    <name type="scientific">Oryza sativa subsp. japonica</name>
    <name type="common">Rice</name>
    <dbReference type="NCBI Taxonomy" id="39947"/>
    <lineage>
        <taxon>Eukaryota</taxon>
        <taxon>Viridiplantae</taxon>
        <taxon>Streptophyta</taxon>
        <taxon>Embryophyta</taxon>
        <taxon>Tracheophyta</taxon>
        <taxon>Spermatophyta</taxon>
        <taxon>Magnoliopsida</taxon>
        <taxon>Liliopsida</taxon>
        <taxon>Poales</taxon>
        <taxon>Poaceae</taxon>
        <taxon>BOP clade</taxon>
        <taxon>Oryzoideae</taxon>
        <taxon>Oryzeae</taxon>
        <taxon>Oryzinae</taxon>
        <taxon>Oryza</taxon>
        <taxon>Oryza sativa</taxon>
    </lineage>
</organism>
<reference evidence="2" key="1">
    <citation type="journal article" date="2005" name="Nature">
        <title>The map-based sequence of the rice genome.</title>
        <authorList>
            <consortium name="International rice genome sequencing project (IRGSP)"/>
            <person name="Matsumoto T."/>
            <person name="Wu J."/>
            <person name="Kanamori H."/>
            <person name="Katayose Y."/>
            <person name="Fujisawa M."/>
            <person name="Namiki N."/>
            <person name="Mizuno H."/>
            <person name="Yamamoto K."/>
            <person name="Antonio B.A."/>
            <person name="Baba T."/>
            <person name="Sakata K."/>
            <person name="Nagamura Y."/>
            <person name="Aoki H."/>
            <person name="Arikawa K."/>
            <person name="Arita K."/>
            <person name="Bito T."/>
            <person name="Chiden Y."/>
            <person name="Fujitsuka N."/>
            <person name="Fukunaka R."/>
            <person name="Hamada M."/>
            <person name="Harada C."/>
            <person name="Hayashi A."/>
            <person name="Hijishita S."/>
            <person name="Honda M."/>
            <person name="Hosokawa S."/>
            <person name="Ichikawa Y."/>
            <person name="Idonuma A."/>
            <person name="Iijima M."/>
            <person name="Ikeda M."/>
            <person name="Ikeno M."/>
            <person name="Ito K."/>
            <person name="Ito S."/>
            <person name="Ito T."/>
            <person name="Ito Y."/>
            <person name="Ito Y."/>
            <person name="Iwabuchi A."/>
            <person name="Kamiya K."/>
            <person name="Karasawa W."/>
            <person name="Kurita K."/>
            <person name="Katagiri S."/>
            <person name="Kikuta A."/>
            <person name="Kobayashi H."/>
            <person name="Kobayashi N."/>
            <person name="Machita K."/>
            <person name="Maehara T."/>
            <person name="Masukawa M."/>
            <person name="Mizubayashi T."/>
            <person name="Mukai Y."/>
            <person name="Nagasaki H."/>
            <person name="Nagata Y."/>
            <person name="Naito S."/>
            <person name="Nakashima M."/>
            <person name="Nakama Y."/>
            <person name="Nakamichi Y."/>
            <person name="Nakamura M."/>
            <person name="Meguro A."/>
            <person name="Negishi M."/>
            <person name="Ohta I."/>
            <person name="Ohta T."/>
            <person name="Okamoto M."/>
            <person name="Ono N."/>
            <person name="Saji S."/>
            <person name="Sakaguchi M."/>
            <person name="Sakai K."/>
            <person name="Shibata M."/>
            <person name="Shimokawa T."/>
            <person name="Song J."/>
            <person name="Takazaki Y."/>
            <person name="Terasawa K."/>
            <person name="Tsugane M."/>
            <person name="Tsuji K."/>
            <person name="Ueda S."/>
            <person name="Waki K."/>
            <person name="Yamagata H."/>
            <person name="Yamamoto M."/>
            <person name="Yamamoto S."/>
            <person name="Yamane H."/>
            <person name="Yoshiki S."/>
            <person name="Yoshihara R."/>
            <person name="Yukawa K."/>
            <person name="Zhong H."/>
            <person name="Yano M."/>
            <person name="Yuan Q."/>
            <person name="Ouyang S."/>
            <person name="Liu J."/>
            <person name="Jones K.M."/>
            <person name="Gansberger K."/>
            <person name="Moffat K."/>
            <person name="Hill J."/>
            <person name="Bera J."/>
            <person name="Fadrosh D."/>
            <person name="Jin S."/>
            <person name="Johri S."/>
            <person name="Kim M."/>
            <person name="Overton L."/>
            <person name="Reardon M."/>
            <person name="Tsitrin T."/>
            <person name="Vuong H."/>
            <person name="Weaver B."/>
            <person name="Ciecko A."/>
            <person name="Tallon L."/>
            <person name="Jackson J."/>
            <person name="Pai G."/>
            <person name="Aken S.V."/>
            <person name="Utterback T."/>
            <person name="Reidmuller S."/>
            <person name="Feldblyum T."/>
            <person name="Hsiao J."/>
            <person name="Zismann V."/>
            <person name="Iobst S."/>
            <person name="de Vazeille A.R."/>
            <person name="Buell C.R."/>
            <person name="Ying K."/>
            <person name="Li Y."/>
            <person name="Lu T."/>
            <person name="Huang Y."/>
            <person name="Zhao Q."/>
            <person name="Feng Q."/>
            <person name="Zhang L."/>
            <person name="Zhu J."/>
            <person name="Weng Q."/>
            <person name="Mu J."/>
            <person name="Lu Y."/>
            <person name="Fan D."/>
            <person name="Liu Y."/>
            <person name="Guan J."/>
            <person name="Zhang Y."/>
            <person name="Yu S."/>
            <person name="Liu X."/>
            <person name="Zhang Y."/>
            <person name="Hong G."/>
            <person name="Han B."/>
            <person name="Choisne N."/>
            <person name="Demange N."/>
            <person name="Orjeda G."/>
            <person name="Samain S."/>
            <person name="Cattolico L."/>
            <person name="Pelletier E."/>
            <person name="Couloux A."/>
            <person name="Segurens B."/>
            <person name="Wincker P."/>
            <person name="D'Hont A."/>
            <person name="Scarpelli C."/>
            <person name="Weissenbach J."/>
            <person name="Salanoubat M."/>
            <person name="Quetier F."/>
            <person name="Yu Y."/>
            <person name="Kim H.R."/>
            <person name="Rambo T."/>
            <person name="Currie J."/>
            <person name="Collura K."/>
            <person name="Luo M."/>
            <person name="Yang T."/>
            <person name="Ammiraju J.S.S."/>
            <person name="Engler F."/>
            <person name="Soderlund C."/>
            <person name="Wing R.A."/>
            <person name="Palmer L.E."/>
            <person name="de la Bastide M."/>
            <person name="Spiegel L."/>
            <person name="Nascimento L."/>
            <person name="Zutavern T."/>
            <person name="O'Shaughnessy A."/>
            <person name="Dike S."/>
            <person name="Dedhia N."/>
            <person name="Preston R."/>
            <person name="Balija V."/>
            <person name="McCombie W.R."/>
            <person name="Chow T."/>
            <person name="Chen H."/>
            <person name="Chung M."/>
            <person name="Chen C."/>
            <person name="Shaw J."/>
            <person name="Wu H."/>
            <person name="Hsiao K."/>
            <person name="Chao Y."/>
            <person name="Chu M."/>
            <person name="Cheng C."/>
            <person name="Hour A."/>
            <person name="Lee P."/>
            <person name="Lin S."/>
            <person name="Lin Y."/>
            <person name="Liou J."/>
            <person name="Liu S."/>
            <person name="Hsing Y."/>
            <person name="Raghuvanshi S."/>
            <person name="Mohanty A."/>
            <person name="Bharti A.K."/>
            <person name="Gaur A."/>
            <person name="Gupta V."/>
            <person name="Kumar D."/>
            <person name="Ravi V."/>
            <person name="Vij S."/>
            <person name="Kapur A."/>
            <person name="Khurana P."/>
            <person name="Khurana P."/>
            <person name="Khurana J.P."/>
            <person name="Tyagi A.K."/>
            <person name="Gaikwad K."/>
            <person name="Singh A."/>
            <person name="Dalal V."/>
            <person name="Srivastava S."/>
            <person name="Dixit A."/>
            <person name="Pal A.K."/>
            <person name="Ghazi I.A."/>
            <person name="Yadav M."/>
            <person name="Pandit A."/>
            <person name="Bhargava A."/>
            <person name="Sureshbabu K."/>
            <person name="Batra K."/>
            <person name="Sharma T.R."/>
            <person name="Mohapatra T."/>
            <person name="Singh N.K."/>
            <person name="Messing J."/>
            <person name="Nelson A.B."/>
            <person name="Fuks G."/>
            <person name="Kavchok S."/>
            <person name="Keizer G."/>
            <person name="Linton E."/>
            <person name="Llaca V."/>
            <person name="Song R."/>
            <person name="Tanyolac B."/>
            <person name="Young S."/>
            <person name="Ho-Il K."/>
            <person name="Hahn J.H."/>
            <person name="Sangsakoo G."/>
            <person name="Vanavichit A."/>
            <person name="de Mattos Luiz.A.T."/>
            <person name="Zimmer P.D."/>
            <person name="Malone G."/>
            <person name="Dellagostin O."/>
            <person name="de Oliveira A.C."/>
            <person name="Bevan M."/>
            <person name="Bancroft I."/>
            <person name="Minx P."/>
            <person name="Cordum H."/>
            <person name="Wilson R."/>
            <person name="Cheng Z."/>
            <person name="Jin W."/>
            <person name="Jiang J."/>
            <person name="Leong S.A."/>
            <person name="Iwama H."/>
            <person name="Gojobori T."/>
            <person name="Itoh T."/>
            <person name="Niimura Y."/>
            <person name="Fujii Y."/>
            <person name="Habara T."/>
            <person name="Sakai H."/>
            <person name="Sato Y."/>
            <person name="Wilson G."/>
            <person name="Kumar K."/>
            <person name="McCouch S."/>
            <person name="Juretic N."/>
            <person name="Hoen D."/>
            <person name="Wright S."/>
            <person name="Bruskiewich R."/>
            <person name="Bureau T."/>
            <person name="Miyao A."/>
            <person name="Hirochika H."/>
            <person name="Nishikawa T."/>
            <person name="Kadowaki K."/>
            <person name="Sugiura M."/>
            <person name="Burr B."/>
            <person name="Sasaki T."/>
        </authorList>
    </citation>
    <scope>NUCLEOTIDE SEQUENCE [LARGE SCALE GENOMIC DNA]</scope>
    <source>
        <strain evidence="2">cv. Nipponbare</strain>
    </source>
</reference>
<proteinExistence type="predicted"/>
<keyword evidence="2" id="KW-1185">Reference proteome</keyword>
<evidence type="ECO:0000313" key="1">
    <source>
        <dbReference type="EMBL" id="BAS89205.1"/>
    </source>
</evidence>
<dbReference type="InParanoid" id="A0A0P0WAI3"/>
<sequence length="111" mass="11276">MINGGVLYILAPEWKIELSADQIAPGGPFVPNEAASAATLPLYTVAALPIYSAAALCRFAPPPPLYSATTLPLYFAAAAVPLLSAAAAVPLCSTAAVPLSPALICGDERKP</sequence>